<protein>
    <submittedName>
        <fullName evidence="1">Uncharacterized protein</fullName>
    </submittedName>
</protein>
<sequence length="189" mass="20497">TILYDQQYIKTLPSCIISIPTSSSSSSSSLSTATLLPYTVAATFDNLNQSGKFPNTTTVFYPFSGYTITRTTTATATTTTTTTLIPAGETQLAFLSHPNANISTRTYFQQPYPNFQPSTTAAVTATTFLPGNILKNTGITGIPFSTSNKRKSSRIYGNRSDNKLYRDNHFATISESSSSITPVNSKKRV</sequence>
<feature type="non-terminal residue" evidence="1">
    <location>
        <position position="1"/>
    </location>
</feature>
<accession>A0A1S0THS9</accession>
<dbReference type="OrthoDB" id="10538568at2759"/>
<dbReference type="EMBL" id="JH712636">
    <property type="protein sequence ID" value="EFO14193.2"/>
    <property type="molecule type" value="Genomic_DNA"/>
</dbReference>
<name>A0A1S0THS9_LOALO</name>
<dbReference type="KEGG" id="loa:LOAG_14332"/>
<evidence type="ECO:0000313" key="1">
    <source>
        <dbReference type="EMBL" id="EFO14193.2"/>
    </source>
</evidence>
<organism evidence="1">
    <name type="scientific">Loa loa</name>
    <name type="common">Eye worm</name>
    <name type="synonym">Filaria loa</name>
    <dbReference type="NCBI Taxonomy" id="7209"/>
    <lineage>
        <taxon>Eukaryota</taxon>
        <taxon>Metazoa</taxon>
        <taxon>Ecdysozoa</taxon>
        <taxon>Nematoda</taxon>
        <taxon>Chromadorea</taxon>
        <taxon>Rhabditida</taxon>
        <taxon>Spirurina</taxon>
        <taxon>Spiruromorpha</taxon>
        <taxon>Filarioidea</taxon>
        <taxon>Onchocercidae</taxon>
        <taxon>Loa</taxon>
    </lineage>
</organism>
<proteinExistence type="predicted"/>
<dbReference type="InParanoid" id="A0A1S0THS9"/>
<dbReference type="AlphaFoldDB" id="A0A1S0THS9"/>
<dbReference type="CTD" id="9951811"/>
<gene>
    <name evidence="1" type="ORF">LOAG_14332</name>
</gene>
<dbReference type="RefSeq" id="XP_003149877.2">
    <property type="nucleotide sequence ID" value="XM_003149829.2"/>
</dbReference>
<dbReference type="GeneID" id="9951811"/>
<reference evidence="1" key="1">
    <citation type="submission" date="2012-04" db="EMBL/GenBank/DDBJ databases">
        <title>The Genome Sequence of Loa loa.</title>
        <authorList>
            <consortium name="The Broad Institute Genome Sequencing Platform"/>
            <consortium name="Broad Institute Genome Sequencing Center for Infectious Disease"/>
            <person name="Nutman T.B."/>
            <person name="Fink D.L."/>
            <person name="Russ C."/>
            <person name="Young S."/>
            <person name="Zeng Q."/>
            <person name="Gargeya S."/>
            <person name="Alvarado L."/>
            <person name="Berlin A."/>
            <person name="Chapman S.B."/>
            <person name="Chen Z."/>
            <person name="Freedman E."/>
            <person name="Gellesch M."/>
            <person name="Goldberg J."/>
            <person name="Griggs A."/>
            <person name="Gujja S."/>
            <person name="Heilman E.R."/>
            <person name="Heiman D."/>
            <person name="Howarth C."/>
            <person name="Mehta T."/>
            <person name="Neiman D."/>
            <person name="Pearson M."/>
            <person name="Roberts A."/>
            <person name="Saif S."/>
            <person name="Shea T."/>
            <person name="Shenoy N."/>
            <person name="Sisk P."/>
            <person name="Stolte C."/>
            <person name="Sykes S."/>
            <person name="White J."/>
            <person name="Yandava C."/>
            <person name="Haas B."/>
            <person name="Henn M.R."/>
            <person name="Nusbaum C."/>
            <person name="Birren B."/>
        </authorList>
    </citation>
    <scope>NUCLEOTIDE SEQUENCE [LARGE SCALE GENOMIC DNA]</scope>
</reference>